<dbReference type="InterPro" id="IPR017850">
    <property type="entry name" value="Alkaline_phosphatase_core_sf"/>
</dbReference>
<gene>
    <name evidence="2" type="ORF">GCM10009798_23070</name>
</gene>
<dbReference type="Gene3D" id="3.40.720.10">
    <property type="entry name" value="Alkaline Phosphatase, subunit A"/>
    <property type="match status" value="1"/>
</dbReference>
<feature type="transmembrane region" description="Helical" evidence="1">
    <location>
        <begin position="237"/>
        <end position="262"/>
    </location>
</feature>
<dbReference type="Gene3D" id="1.20.120.1760">
    <property type="match status" value="1"/>
</dbReference>
<keyword evidence="3" id="KW-1185">Reference proteome</keyword>
<dbReference type="RefSeq" id="WP_344044983.1">
    <property type="nucleotide sequence ID" value="NZ_BAAAPB010000002.1"/>
</dbReference>
<organism evidence="2 3">
    <name type="scientific">Nocardioides panacihumi</name>
    <dbReference type="NCBI Taxonomy" id="400774"/>
    <lineage>
        <taxon>Bacteria</taxon>
        <taxon>Bacillati</taxon>
        <taxon>Actinomycetota</taxon>
        <taxon>Actinomycetes</taxon>
        <taxon>Propionibacteriales</taxon>
        <taxon>Nocardioidaceae</taxon>
        <taxon>Nocardioides</taxon>
    </lineage>
</organism>
<evidence type="ECO:0008006" key="4">
    <source>
        <dbReference type="Google" id="ProtNLM"/>
    </source>
</evidence>
<accession>A0ABP5CEG2</accession>
<proteinExistence type="predicted"/>
<feature type="transmembrane region" description="Helical" evidence="1">
    <location>
        <begin position="212"/>
        <end position="230"/>
    </location>
</feature>
<sequence>MPRVQIRPADAVTTTRLLLACFVALLVVRSFVAPARIGLMVTVATVALVLDAVDGEVARRTVVTRFGARYDMEVDAFLVLVLSVYVAATVTPWVLLIGLARYLLLVAGWCWPWLRGTTPHRYWAKVVAAVQGIVLTVVAAGVLPREAALVALAVALALLVESFAHQVRQLWRLRPAEARGRPSAAVTVAAFALVWLALVAPDRIVDVSPAAFVRLPVELLVLVALAVVLPRSVRRPLSVVAGVVLTLLVLVRALDLGFTAVLDRRFDLLNDSYYLAPAIGVVRDSSGTPAAVGLVVGVVLLLVVLLVVLTGAVARAASAAARHRRVSVSFVAALATVGAFAAAAGGGVASVQTSELAVSQFRTIGTDIADRKAFAERIAVDEQLPAGLLGRLRGKDVLLVFVESYGRVAVQGTSYSPGVDAVLDHGTAQLQAAGYGARSAFLTSPTFGAASWLAHSTLQSGLWVDSQQRYDQLITSQHATLSSAFREAGWRTVFDVPAVTKDWADGSRFYGFDKLYDARNVGYRGRRFSYATMPDQFTLAALGRNELTPGARRPVMAEVDLVSSHHPWTPLPQLVPWSAVGDGSIYDRIPAVGGSPDSVFRNPDQVRAAYGKSVEYTWQSLVSWIVQRHDPNLVLVVLGDHQPHSYVTGTHPGHDVPISVIAHDPAVLASIADWRWQPGLHPSPDAPVWRMDTFRDRFFAAYSGPALKGSTP</sequence>
<dbReference type="PROSITE" id="PS00379">
    <property type="entry name" value="CDP_ALCOHOL_P_TRANSF"/>
    <property type="match status" value="1"/>
</dbReference>
<evidence type="ECO:0000256" key="1">
    <source>
        <dbReference type="SAM" id="Phobius"/>
    </source>
</evidence>
<dbReference type="EMBL" id="BAAAPB010000002">
    <property type="protein sequence ID" value="GAA1962697.1"/>
    <property type="molecule type" value="Genomic_DNA"/>
</dbReference>
<dbReference type="SUPFAM" id="SSF53649">
    <property type="entry name" value="Alkaline phosphatase-like"/>
    <property type="match status" value="1"/>
</dbReference>
<evidence type="ECO:0000313" key="3">
    <source>
        <dbReference type="Proteomes" id="UP001500571"/>
    </source>
</evidence>
<dbReference type="InterPro" id="IPR048254">
    <property type="entry name" value="CDP_ALCOHOL_P_TRANSF_CS"/>
</dbReference>
<protein>
    <recommendedName>
        <fullName evidence="4">CDP-alcohol phosphatidyltransferase family protein</fullName>
    </recommendedName>
</protein>
<keyword evidence="1" id="KW-0472">Membrane</keyword>
<feature type="transmembrane region" description="Helical" evidence="1">
    <location>
        <begin position="149"/>
        <end position="171"/>
    </location>
</feature>
<dbReference type="InterPro" id="IPR043130">
    <property type="entry name" value="CDP-OH_PTrfase_TM_dom"/>
</dbReference>
<feature type="transmembrane region" description="Helical" evidence="1">
    <location>
        <begin position="12"/>
        <end position="31"/>
    </location>
</feature>
<name>A0ABP5CEG2_9ACTN</name>
<feature type="transmembrane region" description="Helical" evidence="1">
    <location>
        <begin position="290"/>
        <end position="314"/>
    </location>
</feature>
<feature type="transmembrane region" description="Helical" evidence="1">
    <location>
        <begin position="326"/>
        <end position="349"/>
    </location>
</feature>
<feature type="transmembrane region" description="Helical" evidence="1">
    <location>
        <begin position="183"/>
        <end position="200"/>
    </location>
</feature>
<keyword evidence="1" id="KW-1133">Transmembrane helix</keyword>
<comment type="caution">
    <text evidence="2">The sequence shown here is derived from an EMBL/GenBank/DDBJ whole genome shotgun (WGS) entry which is preliminary data.</text>
</comment>
<feature type="transmembrane region" description="Helical" evidence="1">
    <location>
        <begin position="126"/>
        <end position="143"/>
    </location>
</feature>
<keyword evidence="1" id="KW-0812">Transmembrane</keyword>
<dbReference type="Proteomes" id="UP001500571">
    <property type="component" value="Unassembled WGS sequence"/>
</dbReference>
<reference evidence="3" key="1">
    <citation type="journal article" date="2019" name="Int. J. Syst. Evol. Microbiol.">
        <title>The Global Catalogue of Microorganisms (GCM) 10K type strain sequencing project: providing services to taxonomists for standard genome sequencing and annotation.</title>
        <authorList>
            <consortium name="The Broad Institute Genomics Platform"/>
            <consortium name="The Broad Institute Genome Sequencing Center for Infectious Disease"/>
            <person name="Wu L."/>
            <person name="Ma J."/>
        </authorList>
    </citation>
    <scope>NUCLEOTIDE SEQUENCE [LARGE SCALE GENOMIC DNA]</scope>
    <source>
        <strain evidence="3">JCM 15309</strain>
    </source>
</reference>
<evidence type="ECO:0000313" key="2">
    <source>
        <dbReference type="EMBL" id="GAA1962697.1"/>
    </source>
</evidence>